<dbReference type="Pfam" id="PF03819">
    <property type="entry name" value="MazG"/>
    <property type="match status" value="2"/>
</dbReference>
<reference evidence="2 3" key="1">
    <citation type="submission" date="2019-03" db="EMBL/GenBank/DDBJ databases">
        <title>Draft genome of Gammaproteobacteria bacterium LSUCC0057, a member of the SAR92 clade.</title>
        <authorList>
            <person name="Lanclos V.C."/>
            <person name="Doiron C."/>
            <person name="Henson M.W."/>
            <person name="Thrash J.C."/>
        </authorList>
    </citation>
    <scope>NUCLEOTIDE SEQUENCE [LARGE SCALE GENOMIC DNA]</scope>
    <source>
        <strain evidence="2 3">LSUCC0057</strain>
    </source>
</reference>
<dbReference type="InterPro" id="IPR048011">
    <property type="entry name" value="NTP-PPase_MazG-like_C"/>
</dbReference>
<name>A0A4Y8UI57_9GAMM</name>
<dbReference type="InterPro" id="IPR011551">
    <property type="entry name" value="NTP_PyrPHydrolase_MazG"/>
</dbReference>
<dbReference type="FunFam" id="1.10.287.1080:FF:000001">
    <property type="entry name" value="Nucleoside triphosphate pyrophosphohydrolase"/>
    <property type="match status" value="1"/>
</dbReference>
<keyword evidence="2" id="KW-0378">Hydrolase</keyword>
<dbReference type="InterPro" id="IPR004518">
    <property type="entry name" value="MazG-like_dom"/>
</dbReference>
<organism evidence="2 3">
    <name type="scientific">Gammaproteobacteria bacterium LSUCC0057</name>
    <dbReference type="NCBI Taxonomy" id="2559237"/>
    <lineage>
        <taxon>Bacteria</taxon>
        <taxon>Pseudomonadati</taxon>
        <taxon>Pseudomonadota</taxon>
        <taxon>Gammaproteobacteria</taxon>
        <taxon>Cellvibrionales</taxon>
        <taxon>Porticoccaceae</taxon>
        <taxon>SAR92 clade</taxon>
    </lineage>
</organism>
<dbReference type="GO" id="GO:0046061">
    <property type="term" value="P:dATP catabolic process"/>
    <property type="evidence" value="ECO:0007669"/>
    <property type="project" value="TreeGrafter"/>
</dbReference>
<gene>
    <name evidence="2" type="primary">mazG</name>
    <name evidence="2" type="ORF">E3W66_00655</name>
</gene>
<proteinExistence type="predicted"/>
<dbReference type="InterPro" id="IPR048015">
    <property type="entry name" value="NTP-PPase_MazG-like_N"/>
</dbReference>
<dbReference type="CDD" id="cd11528">
    <property type="entry name" value="NTP-PPase_MazG_Nterm"/>
    <property type="match status" value="1"/>
</dbReference>
<dbReference type="GO" id="GO:0006950">
    <property type="term" value="P:response to stress"/>
    <property type="evidence" value="ECO:0007669"/>
    <property type="project" value="UniProtKB-ARBA"/>
</dbReference>
<dbReference type="GO" id="GO:0047429">
    <property type="term" value="F:nucleoside triphosphate diphosphatase activity"/>
    <property type="evidence" value="ECO:0007669"/>
    <property type="project" value="UniProtKB-EC"/>
</dbReference>
<dbReference type="GO" id="GO:0006203">
    <property type="term" value="P:dGTP catabolic process"/>
    <property type="evidence" value="ECO:0007669"/>
    <property type="project" value="TreeGrafter"/>
</dbReference>
<dbReference type="GO" id="GO:0046052">
    <property type="term" value="P:UTP catabolic process"/>
    <property type="evidence" value="ECO:0007669"/>
    <property type="project" value="TreeGrafter"/>
</dbReference>
<evidence type="ECO:0000313" key="3">
    <source>
        <dbReference type="Proteomes" id="UP000298133"/>
    </source>
</evidence>
<protein>
    <submittedName>
        <fullName evidence="2">Nucleoside triphosphate pyrophosphohydrolase</fullName>
        <ecNumber evidence="2">3.6.1.9</ecNumber>
    </submittedName>
</protein>
<evidence type="ECO:0000313" key="2">
    <source>
        <dbReference type="EMBL" id="TFH68505.1"/>
    </source>
</evidence>
<dbReference type="EMBL" id="SPIA01000001">
    <property type="protein sequence ID" value="TFH68505.1"/>
    <property type="molecule type" value="Genomic_DNA"/>
</dbReference>
<dbReference type="PANTHER" id="PTHR30522:SF0">
    <property type="entry name" value="NUCLEOSIDE TRIPHOSPHATE PYROPHOSPHOHYDROLASE"/>
    <property type="match status" value="1"/>
</dbReference>
<dbReference type="NCBIfam" id="NF007113">
    <property type="entry name" value="PRK09562.1"/>
    <property type="match status" value="1"/>
</dbReference>
<dbReference type="EC" id="3.6.1.9" evidence="2"/>
<sequence length="273" mass="30511">MSEQTDYQLDDLLYLMARLRDADSGCPWDIDQDFASIVPSTIEELYEVVELIEAERYSELPAELGDLLFQIVFYAQLGREQGLFEFADVVQSITEKLLRRHPHVFVDGQLYGRRRQGPPPTAAQLSQQWRQIKAAERAQYGAPRRSPALWGELPAGLPALAAAQKLTAEAAHLGFDWPDEAGPMAKIAEELAELRDEVAAGDQPRVAEEYGDLLLAVVNLGRHLQVDAEQALRSANDKFRLRFTAMVAATEAPLAPRSIDAWQALWEQVKASE</sequence>
<dbReference type="OrthoDB" id="9808939at2"/>
<comment type="caution">
    <text evidence="2">The sequence shown here is derived from an EMBL/GenBank/DDBJ whole genome shotgun (WGS) entry which is preliminary data.</text>
</comment>
<dbReference type="SUPFAM" id="SSF101386">
    <property type="entry name" value="all-alpha NTP pyrophosphatases"/>
    <property type="match status" value="2"/>
</dbReference>
<keyword evidence="3" id="KW-1185">Reference proteome</keyword>
<dbReference type="NCBIfam" id="TIGR00444">
    <property type="entry name" value="mazG"/>
    <property type="match status" value="1"/>
</dbReference>
<feature type="domain" description="NTP pyrophosphohydrolase MazG-like" evidence="1">
    <location>
        <begin position="32"/>
        <end position="105"/>
    </location>
</feature>
<dbReference type="PANTHER" id="PTHR30522">
    <property type="entry name" value="NUCLEOSIDE TRIPHOSPHATE PYROPHOSPHOHYDROLASE"/>
    <property type="match status" value="1"/>
</dbReference>
<dbReference type="GO" id="GO:0046047">
    <property type="term" value="P:TTP catabolic process"/>
    <property type="evidence" value="ECO:0007669"/>
    <property type="project" value="TreeGrafter"/>
</dbReference>
<accession>A0A4Y8UI57</accession>
<evidence type="ECO:0000259" key="1">
    <source>
        <dbReference type="Pfam" id="PF03819"/>
    </source>
</evidence>
<dbReference type="Gene3D" id="1.10.287.1080">
    <property type="entry name" value="MazG-like"/>
    <property type="match status" value="2"/>
</dbReference>
<dbReference type="Proteomes" id="UP000298133">
    <property type="component" value="Unassembled WGS sequence"/>
</dbReference>
<dbReference type="GO" id="GO:0046076">
    <property type="term" value="P:dTTP catabolic process"/>
    <property type="evidence" value="ECO:0007669"/>
    <property type="project" value="TreeGrafter"/>
</dbReference>
<dbReference type="CDD" id="cd11529">
    <property type="entry name" value="NTP-PPase_MazG_Cterm"/>
    <property type="match status" value="1"/>
</dbReference>
<dbReference type="GO" id="GO:0046081">
    <property type="term" value="P:dUTP catabolic process"/>
    <property type="evidence" value="ECO:0007669"/>
    <property type="project" value="TreeGrafter"/>
</dbReference>
<feature type="domain" description="NTP pyrophosphohydrolase MazG-like" evidence="1">
    <location>
        <begin position="184"/>
        <end position="242"/>
    </location>
</feature>
<dbReference type="AlphaFoldDB" id="A0A4Y8UI57"/>